<dbReference type="EMBL" id="CAMGYJ010000002">
    <property type="protein sequence ID" value="CAI0374387.1"/>
    <property type="molecule type" value="Genomic_DNA"/>
</dbReference>
<evidence type="ECO:0000313" key="1">
    <source>
        <dbReference type="EMBL" id="CAI0374387.1"/>
    </source>
</evidence>
<comment type="caution">
    <text evidence="1">The sequence shown here is derived from an EMBL/GenBank/DDBJ whole genome shotgun (WGS) entry which is preliminary data.</text>
</comment>
<sequence>MLNPHLPPKQSLPIMR</sequence>
<reference evidence="1" key="1">
    <citation type="submission" date="2022-08" db="EMBL/GenBank/DDBJ databases">
        <authorList>
            <person name="Gutierrez-Valencia J."/>
        </authorList>
    </citation>
    <scope>NUCLEOTIDE SEQUENCE</scope>
</reference>
<keyword evidence="2" id="KW-1185">Reference proteome</keyword>
<name>A0AAV0GN46_9ROSI</name>
<dbReference type="Proteomes" id="UP001154282">
    <property type="component" value="Unassembled WGS sequence"/>
</dbReference>
<gene>
    <name evidence="1" type="ORF">LITE_LOCUS170</name>
</gene>
<protein>
    <submittedName>
        <fullName evidence="1">Uncharacterized protein</fullName>
    </submittedName>
</protein>
<proteinExistence type="predicted"/>
<accession>A0AAV0GN46</accession>
<dbReference type="AlphaFoldDB" id="A0AAV0GN46"/>
<evidence type="ECO:0000313" key="2">
    <source>
        <dbReference type="Proteomes" id="UP001154282"/>
    </source>
</evidence>
<organism evidence="1 2">
    <name type="scientific">Linum tenue</name>
    <dbReference type="NCBI Taxonomy" id="586396"/>
    <lineage>
        <taxon>Eukaryota</taxon>
        <taxon>Viridiplantae</taxon>
        <taxon>Streptophyta</taxon>
        <taxon>Embryophyta</taxon>
        <taxon>Tracheophyta</taxon>
        <taxon>Spermatophyta</taxon>
        <taxon>Magnoliopsida</taxon>
        <taxon>eudicotyledons</taxon>
        <taxon>Gunneridae</taxon>
        <taxon>Pentapetalae</taxon>
        <taxon>rosids</taxon>
        <taxon>fabids</taxon>
        <taxon>Malpighiales</taxon>
        <taxon>Linaceae</taxon>
        <taxon>Linum</taxon>
    </lineage>
</organism>